<feature type="region of interest" description="Disordered" evidence="1">
    <location>
        <begin position="1"/>
        <end position="34"/>
    </location>
</feature>
<comment type="caution">
    <text evidence="3">The sequence shown here is derived from an EMBL/GenBank/DDBJ whole genome shotgun (WGS) entry which is preliminary data.</text>
</comment>
<reference evidence="3 4" key="1">
    <citation type="submission" date="2023-11" db="EMBL/GenBank/DDBJ databases">
        <title>30 novel species of actinomycetes from the DSMZ collection.</title>
        <authorList>
            <person name="Nouioui I."/>
        </authorList>
    </citation>
    <scope>NUCLEOTIDE SEQUENCE [LARGE SCALE GENOMIC DNA]</scope>
    <source>
        <strain evidence="3 4">DSM 41524</strain>
    </source>
</reference>
<proteinExistence type="predicted"/>
<name>A0ABU7QBQ1_9ACTN</name>
<sequence>MGAGGDVDRGSGRRADRGRGGARGPSDSIPTGDLINGVRWRTRTGAPWRDAPERCGPWDRVYDLFRRWQRDGTWARILTCLRPRRTRRA</sequence>
<dbReference type="EMBL" id="JAZBJO010000055">
    <property type="protein sequence ID" value="MEE4598783.1"/>
    <property type="molecule type" value="Genomic_DNA"/>
</dbReference>
<evidence type="ECO:0000313" key="3">
    <source>
        <dbReference type="EMBL" id="MEE4598783.1"/>
    </source>
</evidence>
<dbReference type="Pfam" id="PF13340">
    <property type="entry name" value="DUF4096"/>
    <property type="match status" value="1"/>
</dbReference>
<organism evidence="3 4">
    <name type="scientific">Streptomyces asiaticus subsp. ignotus</name>
    <dbReference type="NCBI Taxonomy" id="3098222"/>
    <lineage>
        <taxon>Bacteria</taxon>
        <taxon>Bacillati</taxon>
        <taxon>Actinomycetota</taxon>
        <taxon>Actinomycetes</taxon>
        <taxon>Kitasatosporales</taxon>
        <taxon>Streptomycetaceae</taxon>
        <taxon>Streptomyces</taxon>
        <taxon>Streptomyces violaceusniger group</taxon>
    </lineage>
</organism>
<dbReference type="Proteomes" id="UP001354709">
    <property type="component" value="Unassembled WGS sequence"/>
</dbReference>
<dbReference type="PANTHER" id="PTHR46637:SF1">
    <property type="entry name" value="BLL5188 PROTEIN"/>
    <property type="match status" value="1"/>
</dbReference>
<protein>
    <submittedName>
        <fullName evidence="3">Transposase</fullName>
    </submittedName>
</protein>
<dbReference type="RefSeq" id="WP_330816117.1">
    <property type="nucleotide sequence ID" value="NZ_JAZBJO010000055.1"/>
</dbReference>
<gene>
    <name evidence="3" type="ORF">V2J94_44360</name>
</gene>
<evidence type="ECO:0000256" key="1">
    <source>
        <dbReference type="SAM" id="MobiDB-lite"/>
    </source>
</evidence>
<feature type="domain" description="Insertion element IS402-like" evidence="2">
    <location>
        <begin position="22"/>
        <end position="77"/>
    </location>
</feature>
<dbReference type="InterPro" id="IPR025161">
    <property type="entry name" value="IS402-like_dom"/>
</dbReference>
<keyword evidence="4" id="KW-1185">Reference proteome</keyword>
<evidence type="ECO:0000313" key="4">
    <source>
        <dbReference type="Proteomes" id="UP001354709"/>
    </source>
</evidence>
<dbReference type="InterPro" id="IPR052909">
    <property type="entry name" value="Transposase_6_like"/>
</dbReference>
<feature type="compositionally biased region" description="Basic and acidic residues" evidence="1">
    <location>
        <begin position="1"/>
        <end position="19"/>
    </location>
</feature>
<dbReference type="PANTHER" id="PTHR46637">
    <property type="entry name" value="TIS1421-TRANSPOSASE PROTEIN A"/>
    <property type="match status" value="1"/>
</dbReference>
<evidence type="ECO:0000259" key="2">
    <source>
        <dbReference type="Pfam" id="PF13340"/>
    </source>
</evidence>
<accession>A0ABU7QBQ1</accession>